<dbReference type="Pfam" id="PF01381">
    <property type="entry name" value="HTH_3"/>
    <property type="match status" value="1"/>
</dbReference>
<evidence type="ECO:0000256" key="3">
    <source>
        <dbReference type="ARBA" id="ARBA00023163"/>
    </source>
</evidence>
<dbReference type="SUPFAM" id="SSF47413">
    <property type="entry name" value="lambda repressor-like DNA-binding domains"/>
    <property type="match status" value="1"/>
</dbReference>
<dbReference type="InterPro" id="IPR013096">
    <property type="entry name" value="Cupin_2"/>
</dbReference>
<gene>
    <name evidence="5" type="ORF">BK123_16165</name>
</gene>
<dbReference type="Proteomes" id="UP000187074">
    <property type="component" value="Unassembled WGS sequence"/>
</dbReference>
<name>A0A1R1B0X2_PAELA</name>
<dbReference type="GO" id="GO:0003700">
    <property type="term" value="F:DNA-binding transcription factor activity"/>
    <property type="evidence" value="ECO:0007669"/>
    <property type="project" value="TreeGrafter"/>
</dbReference>
<evidence type="ECO:0000313" key="6">
    <source>
        <dbReference type="Proteomes" id="UP000187074"/>
    </source>
</evidence>
<dbReference type="STRING" id="1401.BK123_16165"/>
<comment type="caution">
    <text evidence="5">The sequence shown here is derived from an EMBL/GenBank/DDBJ whole genome shotgun (WGS) entry which is preliminary data.</text>
</comment>
<dbReference type="PANTHER" id="PTHR46797">
    <property type="entry name" value="HTH-TYPE TRANSCRIPTIONAL REGULATOR"/>
    <property type="match status" value="1"/>
</dbReference>
<dbReference type="CDD" id="cd00093">
    <property type="entry name" value="HTH_XRE"/>
    <property type="match status" value="1"/>
</dbReference>
<dbReference type="PROSITE" id="PS50943">
    <property type="entry name" value="HTH_CROC1"/>
    <property type="match status" value="1"/>
</dbReference>
<dbReference type="Gene3D" id="1.10.260.40">
    <property type="entry name" value="lambda repressor-like DNA-binding domains"/>
    <property type="match status" value="1"/>
</dbReference>
<dbReference type="PANTHER" id="PTHR46797:SF23">
    <property type="entry name" value="HTH-TYPE TRANSCRIPTIONAL REGULATOR SUTR"/>
    <property type="match status" value="1"/>
</dbReference>
<dbReference type="SMART" id="SM00530">
    <property type="entry name" value="HTH_XRE"/>
    <property type="match status" value="1"/>
</dbReference>
<proteinExistence type="predicted"/>
<dbReference type="Gene3D" id="2.60.120.10">
    <property type="entry name" value="Jelly Rolls"/>
    <property type="match status" value="1"/>
</dbReference>
<dbReference type="OrthoDB" id="9781521at2"/>
<keyword evidence="2 5" id="KW-0238">DNA-binding</keyword>
<feature type="domain" description="HTH cro/C1-type" evidence="4">
    <location>
        <begin position="14"/>
        <end position="68"/>
    </location>
</feature>
<evidence type="ECO:0000256" key="1">
    <source>
        <dbReference type="ARBA" id="ARBA00023015"/>
    </source>
</evidence>
<evidence type="ECO:0000256" key="2">
    <source>
        <dbReference type="ARBA" id="ARBA00023125"/>
    </source>
</evidence>
<dbReference type="AlphaFoldDB" id="A0A1R1B0X2"/>
<dbReference type="SUPFAM" id="SSF51182">
    <property type="entry name" value="RmlC-like cupins"/>
    <property type="match status" value="1"/>
</dbReference>
<dbReference type="EMBL" id="MRTF01000005">
    <property type="protein sequence ID" value="OME92157.1"/>
    <property type="molecule type" value="Genomic_DNA"/>
</dbReference>
<dbReference type="Pfam" id="PF07883">
    <property type="entry name" value="Cupin_2"/>
    <property type="match status" value="1"/>
</dbReference>
<reference evidence="5 6" key="1">
    <citation type="submission" date="2016-11" db="EMBL/GenBank/DDBJ databases">
        <title>Paenibacillus species isolates.</title>
        <authorList>
            <person name="Beno S.M."/>
        </authorList>
    </citation>
    <scope>NUCLEOTIDE SEQUENCE [LARGE SCALE GENOMIC DNA]</scope>
    <source>
        <strain evidence="5 6">FSL F4-0100</strain>
    </source>
</reference>
<evidence type="ECO:0000259" key="4">
    <source>
        <dbReference type="PROSITE" id="PS50943"/>
    </source>
</evidence>
<protein>
    <submittedName>
        <fullName evidence="5">DNA-binding protein</fullName>
    </submittedName>
</protein>
<keyword evidence="1" id="KW-0805">Transcription regulation</keyword>
<dbReference type="GO" id="GO:0003677">
    <property type="term" value="F:DNA binding"/>
    <property type="evidence" value="ECO:0007669"/>
    <property type="project" value="UniProtKB-KW"/>
</dbReference>
<sequence length="186" mass="21210">MMLKPIHLILANNLKLLREQRKLSLDKVAEMTGISKTMLGQIERGESSPSITTVWKIANGLKLSFTSLINEPHSETVVVSQEEVQALVEDNGKVRIYPYFPYEDGRRFEMYSLEMEHGGYLSAEAHIEGTEEFITVFEGELTIRVDNEEYTVTPGKSIRFKADKPHVYHNSGTSMNRLSMVIHYSK</sequence>
<organism evidence="5 6">
    <name type="scientific">Paenibacillus lautus</name>
    <name type="common">Bacillus lautus</name>
    <dbReference type="NCBI Taxonomy" id="1401"/>
    <lineage>
        <taxon>Bacteria</taxon>
        <taxon>Bacillati</taxon>
        <taxon>Bacillota</taxon>
        <taxon>Bacilli</taxon>
        <taxon>Bacillales</taxon>
        <taxon>Paenibacillaceae</taxon>
        <taxon>Paenibacillus</taxon>
    </lineage>
</organism>
<dbReference type="InterPro" id="IPR014710">
    <property type="entry name" value="RmlC-like_jellyroll"/>
</dbReference>
<keyword evidence="3" id="KW-0804">Transcription</keyword>
<dbReference type="CDD" id="cd02209">
    <property type="entry name" value="cupin_XRE_C"/>
    <property type="match status" value="1"/>
</dbReference>
<dbReference type="GO" id="GO:0005829">
    <property type="term" value="C:cytosol"/>
    <property type="evidence" value="ECO:0007669"/>
    <property type="project" value="TreeGrafter"/>
</dbReference>
<dbReference type="InterPro" id="IPR010982">
    <property type="entry name" value="Lambda_DNA-bd_dom_sf"/>
</dbReference>
<dbReference type="InterPro" id="IPR001387">
    <property type="entry name" value="Cro/C1-type_HTH"/>
</dbReference>
<evidence type="ECO:0000313" key="5">
    <source>
        <dbReference type="EMBL" id="OME92157.1"/>
    </source>
</evidence>
<dbReference type="InterPro" id="IPR011051">
    <property type="entry name" value="RmlC_Cupin_sf"/>
</dbReference>
<dbReference type="InterPro" id="IPR050807">
    <property type="entry name" value="TransReg_Diox_bact_type"/>
</dbReference>
<accession>A0A1R1B0X2</accession>